<keyword evidence="2" id="KW-1185">Reference proteome</keyword>
<dbReference type="InterPro" id="IPR009351">
    <property type="entry name" value="AlkZ-like"/>
</dbReference>
<comment type="caution">
    <text evidence="1">The sequence shown here is derived from an EMBL/GenBank/DDBJ whole genome shotgun (WGS) entry which is preliminary data.</text>
</comment>
<name>A0ABU3KLC2_9BURK</name>
<proteinExistence type="predicted"/>
<evidence type="ECO:0000313" key="1">
    <source>
        <dbReference type="EMBL" id="MDT7518227.1"/>
    </source>
</evidence>
<dbReference type="PANTHER" id="PTHR30528:SF0">
    <property type="entry name" value="CYTOPLASMIC PROTEIN"/>
    <property type="match status" value="1"/>
</dbReference>
<reference evidence="1 2" key="1">
    <citation type="submission" date="2023-08" db="EMBL/GenBank/DDBJ databases">
        <title>Rhodoferax potami sp. nov. and Rhodoferax mekongensis sp. nov., isolated from the Mekong River in Thailand.</title>
        <authorList>
            <person name="Kitikhun S."/>
            <person name="Charoenyingcharoen P."/>
            <person name="Siriarchawattana P."/>
            <person name="Likhitrattanapisal S."/>
            <person name="Nilsakha T."/>
            <person name="Chanpet A."/>
            <person name="Rattanawaree P."/>
            <person name="Ingsriswang S."/>
        </authorList>
    </citation>
    <scope>NUCLEOTIDE SEQUENCE [LARGE SCALE GENOMIC DNA]</scope>
    <source>
        <strain evidence="1 2">TBRC 17660</strain>
    </source>
</reference>
<sequence length="408" mass="45392">MQTLSLPQARALHLAAQGLLQPLARPAQEGDVAACVQRMGLLQIDTIHVVARSPYLVLHARLGDYPPAWLEDALANGALFETWAHEACFAPADDLHLHRAYNREGRTHWGIAHAQKLAAAQRPQLDALLEQIRTQGPVKSSDFVRLEGKGGAWWGWKDEKRWLEALFALGELMIARRDHFHRVYDLSERVAPVLRQPAPALPPDALAAVWVEKAVTALGVTQARWINDYFRTKPRLQDAHLEALVRAGRIQRVAVEGWAAAGYVHTDHTGLLQQALAGDLVACHTALLSPFDPVVWDRERASTFFDFDYKLECYTPEAQRVHGYFVLPILCRGELIGRLDAKAHRAGGVFEVKSLHAQPGCVWTEQQVQEVAAAIHRCAAWHGTPQVRIGKTQPAKLAAALRRALKRA</sequence>
<accession>A0ABU3KLC2</accession>
<dbReference type="Proteomes" id="UP001321700">
    <property type="component" value="Unassembled WGS sequence"/>
</dbReference>
<evidence type="ECO:0000313" key="2">
    <source>
        <dbReference type="Proteomes" id="UP001321700"/>
    </source>
</evidence>
<dbReference type="PANTHER" id="PTHR30528">
    <property type="entry name" value="CYTOPLASMIC PROTEIN"/>
    <property type="match status" value="1"/>
</dbReference>
<organism evidence="1 2">
    <name type="scientific">Rhodoferax potami</name>
    <dbReference type="NCBI Taxonomy" id="3068338"/>
    <lineage>
        <taxon>Bacteria</taxon>
        <taxon>Pseudomonadati</taxon>
        <taxon>Pseudomonadota</taxon>
        <taxon>Betaproteobacteria</taxon>
        <taxon>Burkholderiales</taxon>
        <taxon>Comamonadaceae</taxon>
        <taxon>Rhodoferax</taxon>
    </lineage>
</organism>
<dbReference type="RefSeq" id="WP_313874002.1">
    <property type="nucleotide sequence ID" value="NZ_JAVBIK010000001.1"/>
</dbReference>
<dbReference type="EMBL" id="JAVBIK010000001">
    <property type="protein sequence ID" value="MDT7518227.1"/>
    <property type="molecule type" value="Genomic_DNA"/>
</dbReference>
<gene>
    <name evidence="1" type="ORF">RAE19_05685</name>
</gene>
<dbReference type="Pfam" id="PF06224">
    <property type="entry name" value="AlkZ-like"/>
    <property type="match status" value="1"/>
</dbReference>
<protein>
    <submittedName>
        <fullName evidence="1">Crosslink repair DNA glycosylase YcaQ family protein</fullName>
    </submittedName>
</protein>